<sequence>MNSMPPASGENVPSDAATRHQKPTNKTKEEVNTVPSSSSAASQLKSTLSNPNSNFSLDLNLGQDPTYPYPSMSNGKPGLSINDPIEVDNEAPSPAGETPKRFTCKTCQKSFPTSQALGGHQNAHKLQRELTRQREEMKTLTPDMYSPYNPYHLQFQGYRYPGENHAQSALGVRADSMIHKPHGFGGLVPAPRLAHGGQWSMSPPLPPQRNLSYYQPPNNILNYTHHNIHMPGGGTSSSPSSSSIPVILSTGYPQEGGRLASGSVRVNWDTGSPRVPNAHNHPSSSSNMAHGGTSQPQKVDEAAEKEDNGLDLSLKL</sequence>
<reference evidence="2" key="1">
    <citation type="journal article" date="2023" name="Front. Plant Sci.">
        <title>Chromosomal-level genome assembly of Melastoma candidum provides insights into trichome evolution.</title>
        <authorList>
            <person name="Zhong Y."/>
            <person name="Wu W."/>
            <person name="Sun C."/>
            <person name="Zou P."/>
            <person name="Liu Y."/>
            <person name="Dai S."/>
            <person name="Zhou R."/>
        </authorList>
    </citation>
    <scope>NUCLEOTIDE SEQUENCE [LARGE SCALE GENOMIC DNA]</scope>
</reference>
<keyword evidence="2" id="KW-1185">Reference proteome</keyword>
<comment type="caution">
    <text evidence="1">The sequence shown here is derived from an EMBL/GenBank/DDBJ whole genome shotgun (WGS) entry which is preliminary data.</text>
</comment>
<dbReference type="Proteomes" id="UP001057402">
    <property type="component" value="Chromosome 5"/>
</dbReference>
<name>A0ACB9R3A2_9MYRT</name>
<dbReference type="EMBL" id="CM042884">
    <property type="protein sequence ID" value="KAI4370477.1"/>
    <property type="molecule type" value="Genomic_DNA"/>
</dbReference>
<gene>
    <name evidence="1" type="ORF">MLD38_018828</name>
</gene>
<evidence type="ECO:0000313" key="2">
    <source>
        <dbReference type="Proteomes" id="UP001057402"/>
    </source>
</evidence>
<accession>A0ACB9R3A2</accession>
<organism evidence="1 2">
    <name type="scientific">Melastoma candidum</name>
    <dbReference type="NCBI Taxonomy" id="119954"/>
    <lineage>
        <taxon>Eukaryota</taxon>
        <taxon>Viridiplantae</taxon>
        <taxon>Streptophyta</taxon>
        <taxon>Embryophyta</taxon>
        <taxon>Tracheophyta</taxon>
        <taxon>Spermatophyta</taxon>
        <taxon>Magnoliopsida</taxon>
        <taxon>eudicotyledons</taxon>
        <taxon>Gunneridae</taxon>
        <taxon>Pentapetalae</taxon>
        <taxon>rosids</taxon>
        <taxon>malvids</taxon>
        <taxon>Myrtales</taxon>
        <taxon>Melastomataceae</taxon>
        <taxon>Melastomatoideae</taxon>
        <taxon>Melastomateae</taxon>
        <taxon>Melastoma</taxon>
    </lineage>
</organism>
<proteinExistence type="predicted"/>
<evidence type="ECO:0000313" key="1">
    <source>
        <dbReference type="EMBL" id="KAI4370477.1"/>
    </source>
</evidence>
<protein>
    <submittedName>
        <fullName evidence="1">Uncharacterized protein</fullName>
    </submittedName>
</protein>